<proteinExistence type="predicted"/>
<keyword evidence="3" id="KW-0540">Nuclease</keyword>
<evidence type="ECO:0000256" key="3">
    <source>
        <dbReference type="ARBA" id="ARBA00022722"/>
    </source>
</evidence>
<dbReference type="GO" id="GO:0004519">
    <property type="term" value="F:endonuclease activity"/>
    <property type="evidence" value="ECO:0007669"/>
    <property type="project" value="UniProtKB-KW"/>
</dbReference>
<dbReference type="FunFam" id="3.30.70.270:FF:000020">
    <property type="entry name" value="Transposon Tf2-6 polyprotein-like Protein"/>
    <property type="match status" value="1"/>
</dbReference>
<dbReference type="Gene3D" id="3.10.20.370">
    <property type="match status" value="1"/>
</dbReference>
<evidence type="ECO:0000256" key="4">
    <source>
        <dbReference type="ARBA" id="ARBA00022759"/>
    </source>
</evidence>
<keyword evidence="6" id="KW-0695">RNA-directed DNA polymerase</keyword>
<evidence type="ECO:0000256" key="2">
    <source>
        <dbReference type="ARBA" id="ARBA00022695"/>
    </source>
</evidence>
<protein>
    <recommendedName>
        <fullName evidence="7">Reverse transcriptase RNase H-like domain-containing protein</fullName>
    </recommendedName>
</protein>
<dbReference type="PANTHER" id="PTHR37984">
    <property type="entry name" value="PROTEIN CBG26694"/>
    <property type="match status" value="1"/>
</dbReference>
<evidence type="ECO:0000256" key="6">
    <source>
        <dbReference type="ARBA" id="ARBA00022918"/>
    </source>
</evidence>
<dbReference type="Gene3D" id="3.30.70.270">
    <property type="match status" value="1"/>
</dbReference>
<dbReference type="GO" id="GO:0003964">
    <property type="term" value="F:RNA-directed DNA polymerase activity"/>
    <property type="evidence" value="ECO:0007669"/>
    <property type="project" value="UniProtKB-KW"/>
</dbReference>
<keyword evidence="4" id="KW-0255">Endonuclease</keyword>
<name>A0A6J8DV55_MYTCO</name>
<dbReference type="InterPro" id="IPR043502">
    <property type="entry name" value="DNA/RNA_pol_sf"/>
</dbReference>
<dbReference type="InterPro" id="IPR043128">
    <property type="entry name" value="Rev_trsase/Diguanyl_cyclase"/>
</dbReference>
<dbReference type="SUPFAM" id="SSF56672">
    <property type="entry name" value="DNA/RNA polymerases"/>
    <property type="match status" value="1"/>
</dbReference>
<evidence type="ECO:0000259" key="7">
    <source>
        <dbReference type="Pfam" id="PF17917"/>
    </source>
</evidence>
<feature type="domain" description="Reverse transcriptase RNase H-like" evidence="7">
    <location>
        <begin position="81"/>
        <end position="179"/>
    </location>
</feature>
<dbReference type="PANTHER" id="PTHR37984:SF5">
    <property type="entry name" value="PROTEIN NYNRIN-LIKE"/>
    <property type="match status" value="1"/>
</dbReference>
<dbReference type="EMBL" id="CACVKT020007875">
    <property type="protein sequence ID" value="CAC5411602.1"/>
    <property type="molecule type" value="Genomic_DNA"/>
</dbReference>
<evidence type="ECO:0000256" key="5">
    <source>
        <dbReference type="ARBA" id="ARBA00022801"/>
    </source>
</evidence>
<keyword evidence="5" id="KW-0378">Hydrolase</keyword>
<evidence type="ECO:0000256" key="1">
    <source>
        <dbReference type="ARBA" id="ARBA00022679"/>
    </source>
</evidence>
<dbReference type="OrthoDB" id="116078at2759"/>
<gene>
    <name evidence="8" type="ORF">MCOR_44668</name>
</gene>
<evidence type="ECO:0000313" key="8">
    <source>
        <dbReference type="EMBL" id="CAC5411602.1"/>
    </source>
</evidence>
<keyword evidence="2" id="KW-0548">Nucleotidyltransferase</keyword>
<reference evidence="8 9" key="1">
    <citation type="submission" date="2020-06" db="EMBL/GenBank/DDBJ databases">
        <authorList>
            <person name="Li R."/>
            <person name="Bekaert M."/>
        </authorList>
    </citation>
    <scope>NUCLEOTIDE SEQUENCE [LARGE SCALE GENOMIC DNA]</scope>
    <source>
        <strain evidence="9">wild</strain>
    </source>
</reference>
<dbReference type="GO" id="GO:0016787">
    <property type="term" value="F:hydrolase activity"/>
    <property type="evidence" value="ECO:0007669"/>
    <property type="project" value="UniProtKB-KW"/>
</dbReference>
<dbReference type="Pfam" id="PF17917">
    <property type="entry name" value="RT_RNaseH"/>
    <property type="match status" value="1"/>
</dbReference>
<sequence>MKVRQWDAPQSVTQVRQFLGLASYYQRFIQHCSQIASPMINLTKKGENFIRSPECQESFQKIKDLLMTAPVVAYPADHSGYILDTDACNTGIGAVLSQVQEGQEKVIAYGSRTRNKAERNYSVTDKELLALHYFIEYYRQYLLGRKFSVRVDHQPLIWLFSLKETKGRIARRIEILSAYDFSIMHRPGKKHGNADGLSRCPQEQCLCSESDTLESLKCGHCNKCIKIWRNGEYSHRK</sequence>
<organism evidence="8 9">
    <name type="scientific">Mytilus coruscus</name>
    <name type="common">Sea mussel</name>
    <dbReference type="NCBI Taxonomy" id="42192"/>
    <lineage>
        <taxon>Eukaryota</taxon>
        <taxon>Metazoa</taxon>
        <taxon>Spiralia</taxon>
        <taxon>Lophotrochozoa</taxon>
        <taxon>Mollusca</taxon>
        <taxon>Bivalvia</taxon>
        <taxon>Autobranchia</taxon>
        <taxon>Pteriomorphia</taxon>
        <taxon>Mytilida</taxon>
        <taxon>Mytiloidea</taxon>
        <taxon>Mytilidae</taxon>
        <taxon>Mytilinae</taxon>
        <taxon>Mytilus</taxon>
    </lineage>
</organism>
<dbReference type="AlphaFoldDB" id="A0A6J8DV55"/>
<dbReference type="CDD" id="cd09274">
    <property type="entry name" value="RNase_HI_RT_Ty3"/>
    <property type="match status" value="1"/>
</dbReference>
<dbReference type="InterPro" id="IPR041373">
    <property type="entry name" value="RT_RNaseH"/>
</dbReference>
<dbReference type="FunFam" id="3.10.20.370:FF:000001">
    <property type="entry name" value="Retrovirus-related Pol polyprotein from transposon 17.6-like protein"/>
    <property type="match status" value="1"/>
</dbReference>
<keyword evidence="9" id="KW-1185">Reference proteome</keyword>
<dbReference type="InterPro" id="IPR050951">
    <property type="entry name" value="Retrovirus_Pol_polyprotein"/>
</dbReference>
<keyword evidence="1" id="KW-0808">Transferase</keyword>
<dbReference type="Proteomes" id="UP000507470">
    <property type="component" value="Unassembled WGS sequence"/>
</dbReference>
<evidence type="ECO:0000313" key="9">
    <source>
        <dbReference type="Proteomes" id="UP000507470"/>
    </source>
</evidence>
<accession>A0A6J8DV55</accession>